<dbReference type="Gene3D" id="3.30.2290.10">
    <property type="entry name" value="PmbA/TldD superfamily"/>
    <property type="match status" value="1"/>
</dbReference>
<proteinExistence type="inferred from homology"/>
<dbReference type="GO" id="GO:0008237">
    <property type="term" value="F:metallopeptidase activity"/>
    <property type="evidence" value="ECO:0007669"/>
    <property type="project" value="UniProtKB-KW"/>
</dbReference>
<dbReference type="EMBL" id="HQ609499">
    <property type="protein sequence ID" value="ADQ55487.1"/>
    <property type="molecule type" value="Genomic_DNA"/>
</dbReference>
<feature type="domain" description="Metalloprotease TldD/E C-terminal" evidence="6">
    <location>
        <begin position="244"/>
        <end position="477"/>
    </location>
</feature>
<comment type="similarity">
    <text evidence="1">Belongs to the peptidase U62 family.</text>
</comment>
<sequence>MDILQNAKEVLLFSNNLTENDIQKEINIAMSYNIDFIDLYLEKSETENWILDDRIIKTGYYNISQGLGVRTFLGETRGYSYADIININSLKESIKKAKNISSFRKNIKLNYFNNIKKNHCVYISKNPIEEYKQFQKISFLKEIDKYIREKNANIIQVIVQLYSSLKTILVAASDGTFAADMRPMVQLRISVILQINNKIEQGNAGIGGRYSYRVLFNPKNWKKIADEAIRIALINLKSIPLSAGLMPVVLGSGWPGVLLHEAVGHGLEGDFNRKGVSNFSQKMGKLIASPLCTVIDNGTIKDKRGSLNIDDEGTETKKNILIENGKLVGYMLDKHNAFLMKKKSTGNGRRESYAHIPMPRMTNTYMLPGNYELQEMISSIQKGIFAVNFNGGEVDITSGKFVFVMSEAYLIEKGKVTKPLKGATLIGDGPSIMKKISMVGNDLSFDLGIGICGKNGQNIPVGVGQPSLKIDEINIGGTKIK</sequence>
<feature type="domain" description="Metalloprotease TldD/E N-terminal" evidence="5">
    <location>
        <begin position="38"/>
        <end position="100"/>
    </location>
</feature>
<evidence type="ECO:0000256" key="4">
    <source>
        <dbReference type="ARBA" id="ARBA00023049"/>
    </source>
</evidence>
<keyword evidence="2" id="KW-0645">Protease</keyword>
<dbReference type="GO" id="GO:0006508">
    <property type="term" value="P:proteolysis"/>
    <property type="evidence" value="ECO:0007669"/>
    <property type="project" value="UniProtKB-KW"/>
</dbReference>
<dbReference type="SUPFAM" id="SSF111283">
    <property type="entry name" value="Putative modulator of DNA gyrase, PmbA/TldD"/>
    <property type="match status" value="1"/>
</dbReference>
<reference evidence="8" key="1">
    <citation type="journal article" date="2011" name="ACS Chem. Biol.">
        <title>Meta-omic Characterization of the Marine Invertebrate Microbial Consortium That Produces the Chemotherapeutic Natural Product ET-743.</title>
        <authorList>
            <person name="Rath C.M."/>
            <person name="Janto B."/>
            <person name="Earl J."/>
            <person name="Ahmed A."/>
            <person name="Hu F.Z."/>
            <person name="Hiller L."/>
            <person name="Dahlgren M."/>
            <person name="Kreft R."/>
            <person name="Yu F."/>
            <person name="Wolff J.J."/>
            <person name="Kweon H.K."/>
            <person name="Christiansen M.A."/>
            <person name="Hakansson K."/>
            <person name="Williams R.M."/>
            <person name="Ehrlich G.D."/>
            <person name="Sherman D.H."/>
        </authorList>
    </citation>
    <scope>NUCLEOTIDE SEQUENCE</scope>
</reference>
<dbReference type="Pfam" id="PF19289">
    <property type="entry name" value="PmbA_TldD_3rd"/>
    <property type="match status" value="1"/>
</dbReference>
<evidence type="ECO:0000256" key="1">
    <source>
        <dbReference type="ARBA" id="ARBA00005836"/>
    </source>
</evidence>
<dbReference type="InterPro" id="IPR045569">
    <property type="entry name" value="Metalloprtase-TldD/E_C"/>
</dbReference>
<protein>
    <submittedName>
        <fullName evidence="8">Peptidase U62</fullName>
    </submittedName>
</protein>
<evidence type="ECO:0000256" key="3">
    <source>
        <dbReference type="ARBA" id="ARBA00022801"/>
    </source>
</evidence>
<dbReference type="InterPro" id="IPR035068">
    <property type="entry name" value="TldD/PmbA_N"/>
</dbReference>
<dbReference type="AlphaFoldDB" id="G8DB31"/>
<dbReference type="InterPro" id="IPR051463">
    <property type="entry name" value="Peptidase_U62_metallo"/>
</dbReference>
<evidence type="ECO:0000313" key="8">
    <source>
        <dbReference type="EMBL" id="ADQ55487.1"/>
    </source>
</evidence>
<evidence type="ECO:0000259" key="6">
    <source>
        <dbReference type="Pfam" id="PF19289"/>
    </source>
</evidence>
<evidence type="ECO:0000259" key="7">
    <source>
        <dbReference type="Pfam" id="PF19290"/>
    </source>
</evidence>
<dbReference type="PIRSF" id="PIRSF004919">
    <property type="entry name" value="TldD"/>
    <property type="match status" value="1"/>
</dbReference>
<organism evidence="8">
    <name type="scientific">uncultured organism</name>
    <dbReference type="NCBI Taxonomy" id="155900"/>
    <lineage>
        <taxon>unclassified sequences</taxon>
        <taxon>environmental samples</taxon>
    </lineage>
</organism>
<keyword evidence="4" id="KW-0482">Metalloprotease</keyword>
<dbReference type="PANTHER" id="PTHR30624:SF4">
    <property type="entry name" value="METALLOPROTEASE TLDD"/>
    <property type="match status" value="1"/>
</dbReference>
<evidence type="ECO:0000259" key="5">
    <source>
        <dbReference type="Pfam" id="PF01523"/>
    </source>
</evidence>
<accession>G8DB31</accession>
<dbReference type="InterPro" id="IPR045570">
    <property type="entry name" value="Metalloprtase-TldD/E_cen_dom"/>
</dbReference>
<feature type="domain" description="Metalloprotease TldD/E central" evidence="7">
    <location>
        <begin position="128"/>
        <end position="236"/>
    </location>
</feature>
<dbReference type="NCBIfam" id="NF008006">
    <property type="entry name" value="PRK10735.1"/>
    <property type="match status" value="1"/>
</dbReference>
<dbReference type="Pfam" id="PF19290">
    <property type="entry name" value="PmbA_TldD_2nd"/>
    <property type="match status" value="1"/>
</dbReference>
<dbReference type="PANTHER" id="PTHR30624">
    <property type="entry name" value="UNCHARACTERIZED PROTEIN TLDD AND PMBA"/>
    <property type="match status" value="1"/>
</dbReference>
<dbReference type="InterPro" id="IPR036059">
    <property type="entry name" value="TldD/PmbA_sf"/>
</dbReference>
<dbReference type="InterPro" id="IPR002510">
    <property type="entry name" value="Metalloprtase-TldD/E_N"/>
</dbReference>
<evidence type="ECO:0000256" key="2">
    <source>
        <dbReference type="ARBA" id="ARBA00022670"/>
    </source>
</evidence>
<dbReference type="InterPro" id="IPR025502">
    <property type="entry name" value="TldD"/>
</dbReference>
<gene>
    <name evidence="8" type="ORF">ETU_000020</name>
</gene>
<name>G8DB31_9ZZZZ</name>
<keyword evidence="3" id="KW-0378">Hydrolase</keyword>
<dbReference type="Pfam" id="PF01523">
    <property type="entry name" value="PmbA_TldD_1st"/>
    <property type="match status" value="1"/>
</dbReference>